<dbReference type="AlphaFoldDB" id="A0AAV5SL06"/>
<evidence type="ECO:0000313" key="3">
    <source>
        <dbReference type="Proteomes" id="UP001432027"/>
    </source>
</evidence>
<reference evidence="2" key="1">
    <citation type="submission" date="2023-10" db="EMBL/GenBank/DDBJ databases">
        <title>Genome assembly of Pristionchus species.</title>
        <authorList>
            <person name="Yoshida K."/>
            <person name="Sommer R.J."/>
        </authorList>
    </citation>
    <scope>NUCLEOTIDE SEQUENCE</scope>
    <source>
        <strain evidence="2">RS0144</strain>
    </source>
</reference>
<evidence type="ECO:0008006" key="4">
    <source>
        <dbReference type="Google" id="ProtNLM"/>
    </source>
</evidence>
<keyword evidence="3" id="KW-1185">Reference proteome</keyword>
<feature type="transmembrane region" description="Helical" evidence="1">
    <location>
        <begin position="95"/>
        <end position="114"/>
    </location>
</feature>
<dbReference type="SUPFAM" id="SSF81321">
    <property type="entry name" value="Family A G protein-coupled receptor-like"/>
    <property type="match status" value="1"/>
</dbReference>
<feature type="transmembrane region" description="Helical" evidence="1">
    <location>
        <begin position="6"/>
        <end position="21"/>
    </location>
</feature>
<accession>A0AAV5SL06</accession>
<dbReference type="EMBL" id="BTSX01000002">
    <property type="protein sequence ID" value="GMS83282.1"/>
    <property type="molecule type" value="Genomic_DNA"/>
</dbReference>
<dbReference type="Pfam" id="PF10323">
    <property type="entry name" value="7TM_GPCR_Srv"/>
    <property type="match status" value="1"/>
</dbReference>
<dbReference type="InterPro" id="IPR019426">
    <property type="entry name" value="7TM_GPCR_serpentine_rcpt_Srv"/>
</dbReference>
<gene>
    <name evidence="2" type="ORF">PENTCL1PPCAC_5457</name>
</gene>
<feature type="transmembrane region" description="Helical" evidence="1">
    <location>
        <begin position="180"/>
        <end position="203"/>
    </location>
</feature>
<protein>
    <recommendedName>
        <fullName evidence="4">G protein-coupled receptor</fullName>
    </recommendedName>
</protein>
<dbReference type="PANTHER" id="PTHR31552">
    <property type="entry name" value="SERPENTINE RECEPTOR CLASS GAMMA"/>
    <property type="match status" value="1"/>
</dbReference>
<feature type="non-terminal residue" evidence="2">
    <location>
        <position position="1"/>
    </location>
</feature>
<keyword evidence="1" id="KW-1133">Transmembrane helix</keyword>
<feature type="transmembrane region" description="Helical" evidence="1">
    <location>
        <begin position="28"/>
        <end position="49"/>
    </location>
</feature>
<sequence>SVPLYFLYIIELVLLTIRAEFASSFYTLFVFTGVIDLISFTMNIFVYYLPFLPGTSQFYSRFQYEEWNSDWRPEYSWMISISNSVIYYLPVIQDFTNLCVALNRFLALLFPFVFKRLFTRTFTLTLIPAILLLSFSSCFVTIAAPGFFIDISNENATEPIYMMHAESKVHFPTINRSTLISSHSFACNGLCFLINSIIAIQIFRAKVSNSNETRLFF</sequence>
<keyword evidence="1" id="KW-0812">Transmembrane</keyword>
<feature type="non-terminal residue" evidence="2">
    <location>
        <position position="217"/>
    </location>
</feature>
<dbReference type="PANTHER" id="PTHR31552:SF8">
    <property type="entry name" value="SERPENTINE RECEPTOR CLASS GAMMA"/>
    <property type="match status" value="1"/>
</dbReference>
<comment type="caution">
    <text evidence="2">The sequence shown here is derived from an EMBL/GenBank/DDBJ whole genome shotgun (WGS) entry which is preliminary data.</text>
</comment>
<name>A0AAV5SL06_9BILA</name>
<organism evidence="2 3">
    <name type="scientific">Pristionchus entomophagus</name>
    <dbReference type="NCBI Taxonomy" id="358040"/>
    <lineage>
        <taxon>Eukaryota</taxon>
        <taxon>Metazoa</taxon>
        <taxon>Ecdysozoa</taxon>
        <taxon>Nematoda</taxon>
        <taxon>Chromadorea</taxon>
        <taxon>Rhabditida</taxon>
        <taxon>Rhabditina</taxon>
        <taxon>Diplogasteromorpha</taxon>
        <taxon>Diplogasteroidea</taxon>
        <taxon>Neodiplogasteridae</taxon>
        <taxon>Pristionchus</taxon>
    </lineage>
</organism>
<evidence type="ECO:0000313" key="2">
    <source>
        <dbReference type="EMBL" id="GMS83282.1"/>
    </source>
</evidence>
<evidence type="ECO:0000256" key="1">
    <source>
        <dbReference type="SAM" id="Phobius"/>
    </source>
</evidence>
<feature type="transmembrane region" description="Helical" evidence="1">
    <location>
        <begin position="126"/>
        <end position="149"/>
    </location>
</feature>
<dbReference type="Gene3D" id="1.20.1070.10">
    <property type="entry name" value="Rhodopsin 7-helix transmembrane proteins"/>
    <property type="match status" value="1"/>
</dbReference>
<keyword evidence="1" id="KW-0472">Membrane</keyword>
<dbReference type="Proteomes" id="UP001432027">
    <property type="component" value="Unassembled WGS sequence"/>
</dbReference>
<proteinExistence type="predicted"/>